<dbReference type="InterPro" id="IPR012337">
    <property type="entry name" value="RNaseH-like_sf"/>
</dbReference>
<organism evidence="2 3">
    <name type="scientific">Nocardioides humi</name>
    <dbReference type="NCBI Taxonomy" id="449461"/>
    <lineage>
        <taxon>Bacteria</taxon>
        <taxon>Bacillati</taxon>
        <taxon>Actinomycetota</taxon>
        <taxon>Actinomycetes</taxon>
        <taxon>Propionibacteriales</taxon>
        <taxon>Nocardioidaceae</taxon>
        <taxon>Nocardioides</taxon>
    </lineage>
</organism>
<evidence type="ECO:0000313" key="3">
    <source>
        <dbReference type="Proteomes" id="UP001500842"/>
    </source>
</evidence>
<protein>
    <submittedName>
        <fullName evidence="2">Uncharacterized protein</fullName>
    </submittedName>
</protein>
<dbReference type="Proteomes" id="UP001500842">
    <property type="component" value="Unassembled WGS sequence"/>
</dbReference>
<sequence>MSPRAGSAGSWPAAAKRARLRSSRELLARAPRRRPPRPRATVELALRLRKELVEQGHDAGADTIGWHLLHHHQIRPPRATVHRILVRNGKVIPGPSKRPKNSYIRFEAEQPNETWQSDFAHYRLTSPGDSPGMDVEIPTWLDDHSRYALHVSAHLRVTGPIVLTAFGETTRDHRTARVSGVGAHRQRPHSTTPATAYTARPKAVPSTDRSADAHDRVRTDKIDHVGTVTLRHNGRLHHIGVGRTYAGTYVRMLVHDLDITIVDAATGEILRELVLDPAKDYQGTGRPPGPAPRKTNNGPTFP</sequence>
<feature type="region of interest" description="Disordered" evidence="1">
    <location>
        <begin position="178"/>
        <end position="213"/>
    </location>
</feature>
<feature type="region of interest" description="Disordered" evidence="1">
    <location>
        <begin position="1"/>
        <end position="20"/>
    </location>
</feature>
<dbReference type="SUPFAM" id="SSF53098">
    <property type="entry name" value="Ribonuclease H-like"/>
    <property type="match status" value="1"/>
</dbReference>
<comment type="caution">
    <text evidence="2">The sequence shown here is derived from an EMBL/GenBank/DDBJ whole genome shotgun (WGS) entry which is preliminary data.</text>
</comment>
<gene>
    <name evidence="2" type="ORF">GCM10009788_19630</name>
</gene>
<evidence type="ECO:0000313" key="2">
    <source>
        <dbReference type="EMBL" id="GAA1515342.1"/>
    </source>
</evidence>
<accession>A0ABN2ABL0</accession>
<dbReference type="EMBL" id="BAAAOR010000014">
    <property type="protein sequence ID" value="GAA1515342.1"/>
    <property type="molecule type" value="Genomic_DNA"/>
</dbReference>
<reference evidence="2 3" key="1">
    <citation type="journal article" date="2019" name="Int. J. Syst. Evol. Microbiol.">
        <title>The Global Catalogue of Microorganisms (GCM) 10K type strain sequencing project: providing services to taxonomists for standard genome sequencing and annotation.</title>
        <authorList>
            <consortium name="The Broad Institute Genomics Platform"/>
            <consortium name="The Broad Institute Genome Sequencing Center for Infectious Disease"/>
            <person name="Wu L."/>
            <person name="Ma J."/>
        </authorList>
    </citation>
    <scope>NUCLEOTIDE SEQUENCE [LARGE SCALE GENOMIC DNA]</scope>
    <source>
        <strain evidence="2 3">JCM 14942</strain>
    </source>
</reference>
<feature type="region of interest" description="Disordered" evidence="1">
    <location>
        <begin position="279"/>
        <end position="302"/>
    </location>
</feature>
<proteinExistence type="predicted"/>
<name>A0ABN2ABL0_9ACTN</name>
<evidence type="ECO:0000256" key="1">
    <source>
        <dbReference type="SAM" id="MobiDB-lite"/>
    </source>
</evidence>
<keyword evidence="3" id="KW-1185">Reference proteome</keyword>